<comment type="caution">
    <text evidence="2">The sequence shown here is derived from an EMBL/GenBank/DDBJ whole genome shotgun (WGS) entry which is preliminary data.</text>
</comment>
<name>A0A9D4L860_DREPO</name>
<reference evidence="2" key="2">
    <citation type="submission" date="2020-11" db="EMBL/GenBank/DDBJ databases">
        <authorList>
            <person name="McCartney M.A."/>
            <person name="Auch B."/>
            <person name="Kono T."/>
            <person name="Mallez S."/>
            <person name="Becker A."/>
            <person name="Gohl D.M."/>
            <person name="Silverstein K.A.T."/>
            <person name="Koren S."/>
            <person name="Bechman K.B."/>
            <person name="Herman A."/>
            <person name="Abrahante J.E."/>
            <person name="Garbe J."/>
        </authorList>
    </citation>
    <scope>NUCLEOTIDE SEQUENCE</scope>
    <source>
        <strain evidence="2">Duluth1</strain>
        <tissue evidence="2">Whole animal</tissue>
    </source>
</reference>
<dbReference type="Proteomes" id="UP000828390">
    <property type="component" value="Unassembled WGS sequence"/>
</dbReference>
<dbReference type="AlphaFoldDB" id="A0A9D4L860"/>
<feature type="compositionally biased region" description="Basic residues" evidence="1">
    <location>
        <begin position="177"/>
        <end position="189"/>
    </location>
</feature>
<reference evidence="2" key="1">
    <citation type="journal article" date="2019" name="bioRxiv">
        <title>The Genome of the Zebra Mussel, Dreissena polymorpha: A Resource for Invasive Species Research.</title>
        <authorList>
            <person name="McCartney M.A."/>
            <person name="Auch B."/>
            <person name="Kono T."/>
            <person name="Mallez S."/>
            <person name="Zhang Y."/>
            <person name="Obille A."/>
            <person name="Becker A."/>
            <person name="Abrahante J.E."/>
            <person name="Garbe J."/>
            <person name="Badalamenti J.P."/>
            <person name="Herman A."/>
            <person name="Mangelson H."/>
            <person name="Liachko I."/>
            <person name="Sullivan S."/>
            <person name="Sone E.D."/>
            <person name="Koren S."/>
            <person name="Silverstein K.A.T."/>
            <person name="Beckman K.B."/>
            <person name="Gohl D.M."/>
        </authorList>
    </citation>
    <scope>NUCLEOTIDE SEQUENCE</scope>
    <source>
        <strain evidence="2">Duluth1</strain>
        <tissue evidence="2">Whole animal</tissue>
    </source>
</reference>
<keyword evidence="3" id="KW-1185">Reference proteome</keyword>
<evidence type="ECO:0000256" key="1">
    <source>
        <dbReference type="SAM" id="MobiDB-lite"/>
    </source>
</evidence>
<accession>A0A9D4L860</accession>
<feature type="compositionally biased region" description="Polar residues" evidence="1">
    <location>
        <begin position="154"/>
        <end position="165"/>
    </location>
</feature>
<proteinExistence type="predicted"/>
<evidence type="ECO:0000313" key="2">
    <source>
        <dbReference type="EMBL" id="KAH3852236.1"/>
    </source>
</evidence>
<organism evidence="2 3">
    <name type="scientific">Dreissena polymorpha</name>
    <name type="common">Zebra mussel</name>
    <name type="synonym">Mytilus polymorpha</name>
    <dbReference type="NCBI Taxonomy" id="45954"/>
    <lineage>
        <taxon>Eukaryota</taxon>
        <taxon>Metazoa</taxon>
        <taxon>Spiralia</taxon>
        <taxon>Lophotrochozoa</taxon>
        <taxon>Mollusca</taxon>
        <taxon>Bivalvia</taxon>
        <taxon>Autobranchia</taxon>
        <taxon>Heteroconchia</taxon>
        <taxon>Euheterodonta</taxon>
        <taxon>Imparidentia</taxon>
        <taxon>Neoheterodontei</taxon>
        <taxon>Myida</taxon>
        <taxon>Dreissenoidea</taxon>
        <taxon>Dreissenidae</taxon>
        <taxon>Dreissena</taxon>
    </lineage>
</organism>
<feature type="region of interest" description="Disordered" evidence="1">
    <location>
        <begin position="154"/>
        <end position="189"/>
    </location>
</feature>
<evidence type="ECO:0000313" key="3">
    <source>
        <dbReference type="Proteomes" id="UP000828390"/>
    </source>
</evidence>
<gene>
    <name evidence="2" type="ORF">DPMN_094737</name>
</gene>
<dbReference type="EMBL" id="JAIWYP010000003">
    <property type="protein sequence ID" value="KAH3852236.1"/>
    <property type="molecule type" value="Genomic_DNA"/>
</dbReference>
<protein>
    <submittedName>
        <fullName evidence="2">Uncharacterized protein</fullName>
    </submittedName>
</protein>
<sequence length="189" mass="21031">MSQSDYNDRSGLTKQSCDHSRGKFLRERDNLACYRDQEPAGGKARAIDDRGKLAEKEAGDCGSHKRVLMALRTADTCKKATGNKEECIRLTTDCLQGNSHTVCDGARQSSRQAGHIQETPRQSATVPRQFLRPAWHLQETPRKSATVPRLSGLLQETPTQSSTVLGPSGQLHETPRRCQKSPRPSRHLR</sequence>